<dbReference type="Pfam" id="PF07690">
    <property type="entry name" value="MFS_1"/>
    <property type="match status" value="1"/>
</dbReference>
<keyword evidence="5 11" id="KW-0812">Transmembrane</keyword>
<feature type="transmembrane region" description="Helical" evidence="11">
    <location>
        <begin position="278"/>
        <end position="301"/>
    </location>
</feature>
<dbReference type="Proteomes" id="UP000248806">
    <property type="component" value="Unassembled WGS sequence"/>
</dbReference>
<comment type="function">
    <text evidence="9">May be a proton symporter involved in the uptake of osmolytes such as proline and glycine betaine.</text>
</comment>
<feature type="transmembrane region" description="Helical" evidence="11">
    <location>
        <begin position="255"/>
        <end position="272"/>
    </location>
</feature>
<dbReference type="PANTHER" id="PTHR43045">
    <property type="entry name" value="SHIKIMATE TRANSPORTER"/>
    <property type="match status" value="1"/>
</dbReference>
<dbReference type="AlphaFoldDB" id="A0A326U0S5"/>
<feature type="transmembrane region" description="Helical" evidence="11">
    <location>
        <begin position="90"/>
        <end position="111"/>
    </location>
</feature>
<dbReference type="CDD" id="cd17369">
    <property type="entry name" value="MFS_ShiA_like"/>
    <property type="match status" value="1"/>
</dbReference>
<feature type="transmembrane region" description="Helical" evidence="11">
    <location>
        <begin position="415"/>
        <end position="439"/>
    </location>
</feature>
<dbReference type="SUPFAM" id="SSF103473">
    <property type="entry name" value="MFS general substrate transporter"/>
    <property type="match status" value="1"/>
</dbReference>
<comment type="subcellular location">
    <subcellularLocation>
        <location evidence="1">Cell membrane</location>
        <topology evidence="1">Multi-pass membrane protein</topology>
    </subcellularLocation>
</comment>
<evidence type="ECO:0000256" key="6">
    <source>
        <dbReference type="ARBA" id="ARBA00022847"/>
    </source>
</evidence>
<comment type="similarity">
    <text evidence="2">Belongs to the major facilitator superfamily. Metabolite:H+ Symporter (MHS) family (TC 2.A.1.6) family.</text>
</comment>
<evidence type="ECO:0000256" key="7">
    <source>
        <dbReference type="ARBA" id="ARBA00022989"/>
    </source>
</evidence>
<evidence type="ECO:0000256" key="10">
    <source>
        <dbReference type="ARBA" id="ARBA00039918"/>
    </source>
</evidence>
<dbReference type="GO" id="GO:0015293">
    <property type="term" value="F:symporter activity"/>
    <property type="evidence" value="ECO:0007669"/>
    <property type="project" value="UniProtKB-KW"/>
</dbReference>
<feature type="transmembrane region" description="Helical" evidence="11">
    <location>
        <begin position="123"/>
        <end position="145"/>
    </location>
</feature>
<comment type="caution">
    <text evidence="13">The sequence shown here is derived from an EMBL/GenBank/DDBJ whole genome shotgun (WGS) entry which is preliminary data.</text>
</comment>
<feature type="transmembrane region" description="Helical" evidence="11">
    <location>
        <begin position="189"/>
        <end position="208"/>
    </location>
</feature>
<evidence type="ECO:0000256" key="11">
    <source>
        <dbReference type="SAM" id="Phobius"/>
    </source>
</evidence>
<keyword evidence="7 11" id="KW-1133">Transmembrane helix</keyword>
<keyword evidence="6" id="KW-0769">Symport</keyword>
<evidence type="ECO:0000256" key="3">
    <source>
        <dbReference type="ARBA" id="ARBA00022448"/>
    </source>
</evidence>
<dbReference type="Gene3D" id="1.20.1250.20">
    <property type="entry name" value="MFS general substrate transporter like domains"/>
    <property type="match status" value="2"/>
</dbReference>
<dbReference type="GO" id="GO:0005886">
    <property type="term" value="C:plasma membrane"/>
    <property type="evidence" value="ECO:0007669"/>
    <property type="project" value="UniProtKB-SubCell"/>
</dbReference>
<feature type="transmembrane region" description="Helical" evidence="11">
    <location>
        <begin position="55"/>
        <end position="78"/>
    </location>
</feature>
<feature type="transmembrane region" description="Helical" evidence="11">
    <location>
        <begin position="166"/>
        <end position="183"/>
    </location>
</feature>
<protein>
    <recommendedName>
        <fullName evidence="10">Putative proline/betaine transporter</fullName>
    </recommendedName>
</protein>
<gene>
    <name evidence="13" type="ORF">EI42_04755</name>
</gene>
<feature type="domain" description="Major facilitator superfamily (MFS) profile" evidence="12">
    <location>
        <begin position="17"/>
        <end position="444"/>
    </location>
</feature>
<evidence type="ECO:0000256" key="4">
    <source>
        <dbReference type="ARBA" id="ARBA00022475"/>
    </source>
</evidence>
<keyword evidence="8 11" id="KW-0472">Membrane</keyword>
<reference evidence="13 14" key="1">
    <citation type="submission" date="2018-06" db="EMBL/GenBank/DDBJ databases">
        <title>Genomic Encyclopedia of Archaeal and Bacterial Type Strains, Phase II (KMG-II): from individual species to whole genera.</title>
        <authorList>
            <person name="Goeker M."/>
        </authorList>
    </citation>
    <scope>NUCLEOTIDE SEQUENCE [LARGE SCALE GENOMIC DNA]</scope>
    <source>
        <strain evidence="13 14">ATCC BAA-1881</strain>
    </source>
</reference>
<dbReference type="RefSeq" id="WP_246046463.1">
    <property type="nucleotide sequence ID" value="NZ_BIFX01000002.1"/>
</dbReference>
<feature type="transmembrane region" description="Helical" evidence="11">
    <location>
        <begin position="308"/>
        <end position="327"/>
    </location>
</feature>
<dbReference type="EMBL" id="QKUF01000023">
    <property type="protein sequence ID" value="PZW24064.1"/>
    <property type="molecule type" value="Genomic_DNA"/>
</dbReference>
<feature type="transmembrane region" description="Helical" evidence="11">
    <location>
        <begin position="333"/>
        <end position="353"/>
    </location>
</feature>
<feature type="transmembrane region" description="Helical" evidence="11">
    <location>
        <begin position="374"/>
        <end position="395"/>
    </location>
</feature>
<evidence type="ECO:0000256" key="1">
    <source>
        <dbReference type="ARBA" id="ARBA00004651"/>
    </source>
</evidence>
<evidence type="ECO:0000256" key="2">
    <source>
        <dbReference type="ARBA" id="ARBA00008240"/>
    </source>
</evidence>
<evidence type="ECO:0000256" key="8">
    <source>
        <dbReference type="ARBA" id="ARBA00023136"/>
    </source>
</evidence>
<keyword evidence="4" id="KW-1003">Cell membrane</keyword>
<evidence type="ECO:0000313" key="14">
    <source>
        <dbReference type="Proteomes" id="UP000248806"/>
    </source>
</evidence>
<evidence type="ECO:0000256" key="9">
    <source>
        <dbReference type="ARBA" id="ARBA00037295"/>
    </source>
</evidence>
<evidence type="ECO:0000313" key="13">
    <source>
        <dbReference type="EMBL" id="PZW24064.1"/>
    </source>
</evidence>
<accession>A0A326U0S5</accession>
<proteinExistence type="inferred from homology"/>
<evidence type="ECO:0000256" key="5">
    <source>
        <dbReference type="ARBA" id="ARBA00022692"/>
    </source>
</evidence>
<dbReference type="InterPro" id="IPR036259">
    <property type="entry name" value="MFS_trans_sf"/>
</dbReference>
<name>A0A326U0S5_THEHA</name>
<dbReference type="PANTHER" id="PTHR43045:SF1">
    <property type="entry name" value="SHIKIMATE TRANSPORTER"/>
    <property type="match status" value="1"/>
</dbReference>
<dbReference type="FunFam" id="1.20.1250.20:FF:000001">
    <property type="entry name" value="Dicarboxylate MFS transporter"/>
    <property type="match status" value="1"/>
</dbReference>
<evidence type="ECO:0000259" key="12">
    <source>
        <dbReference type="PROSITE" id="PS50850"/>
    </source>
</evidence>
<keyword evidence="14" id="KW-1185">Reference proteome</keyword>
<sequence length="468" mass="51217">MAKTQQDKTMQRQMMTVVLSSTLGTAIEWYDFFLYGTMATLVFPKLFFPESDPLVGTLLALVTFLVGFVARPFGGAVFGHLGDRIGRKSTLVATLLLMGISTLVIGFLPGYDAIGIVAPLLLTLFRLGQGLGVGGEWGGAVLLALEYGHKERRGFWASWPQMGAPIGLVVSTFVVNIVSAMTGPQFLIWGWRIPFLVSALLVLVGLYIRFKVMETPLFEQVKEQKREAKAPLLDVFRYSTPEVLLSAGARFVEQAPFYLFSVFVITYGTATLKVDNSVVLNGITLGAVLELFTIPLFGYLSDRYGRRLWYLLGCVLMALFAFPYFLLMNSRNSFLIILAIVLSLFIFHSWVYGPQAALIAERFGTRSRYSGASLGYQLAAPFAGGLAPIIALLLLNGKTSLGALGLKHVTIAIGAGSWQAVAIYMIVLSLISFVSTWGLKELSKADISDTQAYTIEEAPVSRLEPHEA</sequence>
<feature type="transmembrane region" description="Helical" evidence="11">
    <location>
        <begin position="21"/>
        <end position="43"/>
    </location>
</feature>
<dbReference type="PROSITE" id="PS50850">
    <property type="entry name" value="MFS"/>
    <property type="match status" value="1"/>
</dbReference>
<dbReference type="InterPro" id="IPR020846">
    <property type="entry name" value="MFS_dom"/>
</dbReference>
<dbReference type="InterPro" id="IPR011701">
    <property type="entry name" value="MFS"/>
</dbReference>
<organism evidence="13 14">
    <name type="scientific">Thermosporothrix hazakensis</name>
    <dbReference type="NCBI Taxonomy" id="644383"/>
    <lineage>
        <taxon>Bacteria</taxon>
        <taxon>Bacillati</taxon>
        <taxon>Chloroflexota</taxon>
        <taxon>Ktedonobacteria</taxon>
        <taxon>Ktedonobacterales</taxon>
        <taxon>Thermosporotrichaceae</taxon>
        <taxon>Thermosporothrix</taxon>
    </lineage>
</organism>
<keyword evidence="3" id="KW-0813">Transport</keyword>